<protein>
    <recommendedName>
        <fullName evidence="4">Lipoprotein</fullName>
    </recommendedName>
</protein>
<gene>
    <name evidence="2" type="ORF">PPG34_16505</name>
</gene>
<evidence type="ECO:0000313" key="3">
    <source>
        <dbReference type="Proteomes" id="UP001250932"/>
    </source>
</evidence>
<sequence>MYEFPFPYRILHLCILLAFLSGCYWTPRVETPIFEDSQVSVSLTTVSDESFSADHPVSFHTETMTHILTGLKLEQHKRLLQKLFSSDNSPHPVFTEEQTHVLADQLKQAFSQVTPEEHVAFQTHGNPKQDIQPLKGTMYVKNENLYISLIFANSGAHAATKTAGRTVRTVQEGTGKPTIVFTPQEAIQAEQKPHWLLGGADTNHVVINLRLLASLKDEHSFPSMQADKTTDTAPKASISEKTTPLSQEIETASDQSETNSDTQLLMEEIKALRKELADQKKAIEEIKQEKTETR</sequence>
<evidence type="ECO:0008006" key="4">
    <source>
        <dbReference type="Google" id="ProtNLM"/>
    </source>
</evidence>
<accession>A0ABU3KBR9</accession>
<evidence type="ECO:0000256" key="1">
    <source>
        <dbReference type="SAM" id="MobiDB-lite"/>
    </source>
</evidence>
<evidence type="ECO:0000313" key="2">
    <source>
        <dbReference type="EMBL" id="MDT7043955.1"/>
    </source>
</evidence>
<proteinExistence type="predicted"/>
<reference evidence="2 3" key="1">
    <citation type="journal article" date="2023" name="ISME J.">
        <title>Cultivation and genomic characterization of novel and ubiquitous marine nitrite-oxidizing bacteria from the Nitrospirales.</title>
        <authorList>
            <person name="Mueller A.J."/>
            <person name="Daebeler A."/>
            <person name="Herbold C.W."/>
            <person name="Kirkegaard R.H."/>
            <person name="Daims H."/>
        </authorList>
    </citation>
    <scope>NUCLEOTIDE SEQUENCE [LARGE SCALE GENOMIC DNA]</scope>
    <source>
        <strain evidence="2 3">EB</strain>
    </source>
</reference>
<comment type="caution">
    <text evidence="2">The sequence shown here is derived from an EMBL/GenBank/DDBJ whole genome shotgun (WGS) entry which is preliminary data.</text>
</comment>
<dbReference type="Proteomes" id="UP001250932">
    <property type="component" value="Unassembled WGS sequence"/>
</dbReference>
<organism evidence="2 3">
    <name type="scientific">Candidatus Nitronereus thalassa</name>
    <dbReference type="NCBI Taxonomy" id="3020898"/>
    <lineage>
        <taxon>Bacteria</taxon>
        <taxon>Pseudomonadati</taxon>
        <taxon>Nitrospirota</taxon>
        <taxon>Nitrospiria</taxon>
        <taxon>Nitrospirales</taxon>
        <taxon>Nitrospiraceae</taxon>
        <taxon>Candidatus Nitronereus</taxon>
    </lineage>
</organism>
<feature type="compositionally biased region" description="Polar residues" evidence="1">
    <location>
        <begin position="239"/>
        <end position="263"/>
    </location>
</feature>
<dbReference type="EMBL" id="JAQOUE010000002">
    <property type="protein sequence ID" value="MDT7043955.1"/>
    <property type="molecule type" value="Genomic_DNA"/>
</dbReference>
<name>A0ABU3KBR9_9BACT</name>
<keyword evidence="3" id="KW-1185">Reference proteome</keyword>
<dbReference type="RefSeq" id="WP_313834541.1">
    <property type="nucleotide sequence ID" value="NZ_JAQOUE010000002.1"/>
</dbReference>
<feature type="region of interest" description="Disordered" evidence="1">
    <location>
        <begin position="222"/>
        <end position="265"/>
    </location>
</feature>